<proteinExistence type="predicted"/>
<evidence type="ECO:0000256" key="1">
    <source>
        <dbReference type="SAM" id="Phobius"/>
    </source>
</evidence>
<sequence length="86" mass="10249">MWFEKLFIFANTETISLWIFSLVLIYLAYAFFDSAQNLKNILLQKLLPPFIIWVTLMLLMMIWGNIFGLKNINIYEKLDNKISNLK</sequence>
<feature type="transmembrane region" description="Helical" evidence="1">
    <location>
        <begin position="7"/>
        <end position="30"/>
    </location>
</feature>
<accession>K2BUA9</accession>
<gene>
    <name evidence="2" type="ORF">ACD_49C00083G0006</name>
</gene>
<keyword evidence="1" id="KW-0812">Transmembrane</keyword>
<protein>
    <submittedName>
        <fullName evidence="2">Uncharacterized protein</fullName>
    </submittedName>
</protein>
<evidence type="ECO:0000313" key="2">
    <source>
        <dbReference type="EMBL" id="EKD65819.1"/>
    </source>
</evidence>
<name>K2BUA9_9BACT</name>
<organism evidence="2">
    <name type="scientific">uncultured bacterium</name>
    <name type="common">gcode 4</name>
    <dbReference type="NCBI Taxonomy" id="1234023"/>
    <lineage>
        <taxon>Bacteria</taxon>
        <taxon>environmental samples</taxon>
    </lineage>
</organism>
<comment type="caution">
    <text evidence="2">The sequence shown here is derived from an EMBL/GenBank/DDBJ whole genome shotgun (WGS) entry which is preliminary data.</text>
</comment>
<dbReference type="AlphaFoldDB" id="K2BUA9"/>
<keyword evidence="1" id="KW-1133">Transmembrane helix</keyword>
<dbReference type="EMBL" id="AMFJ01021669">
    <property type="protein sequence ID" value="EKD65819.1"/>
    <property type="molecule type" value="Genomic_DNA"/>
</dbReference>
<feature type="transmembrane region" description="Helical" evidence="1">
    <location>
        <begin position="50"/>
        <end position="69"/>
    </location>
</feature>
<reference evidence="2" key="1">
    <citation type="journal article" date="2012" name="Science">
        <title>Fermentation, hydrogen, and sulfur metabolism in multiple uncultivated bacterial phyla.</title>
        <authorList>
            <person name="Wrighton K.C."/>
            <person name="Thomas B.C."/>
            <person name="Sharon I."/>
            <person name="Miller C.S."/>
            <person name="Castelle C.J."/>
            <person name="VerBerkmoes N.C."/>
            <person name="Wilkins M.J."/>
            <person name="Hettich R.L."/>
            <person name="Lipton M.S."/>
            <person name="Williams K.H."/>
            <person name="Long P.E."/>
            <person name="Banfield J.F."/>
        </authorList>
    </citation>
    <scope>NUCLEOTIDE SEQUENCE [LARGE SCALE GENOMIC DNA]</scope>
</reference>
<keyword evidence="1" id="KW-0472">Membrane</keyword>